<feature type="non-terminal residue" evidence="1">
    <location>
        <position position="51"/>
    </location>
</feature>
<name>A0A7T8QTF3_CALRO</name>
<evidence type="ECO:0000313" key="1">
    <source>
        <dbReference type="EMBL" id="QQP54408.1"/>
    </source>
</evidence>
<dbReference type="AlphaFoldDB" id="A0A7T8QTF3"/>
<protein>
    <submittedName>
        <fullName evidence="1">Uncharacterized protein</fullName>
    </submittedName>
</protein>
<dbReference type="Proteomes" id="UP000595437">
    <property type="component" value="Chromosome 4"/>
</dbReference>
<accession>A0A7T8QTF3</accession>
<feature type="non-terminal residue" evidence="1">
    <location>
        <position position="1"/>
    </location>
</feature>
<organism evidence="1 2">
    <name type="scientific">Caligus rogercresseyi</name>
    <name type="common">Sea louse</name>
    <dbReference type="NCBI Taxonomy" id="217165"/>
    <lineage>
        <taxon>Eukaryota</taxon>
        <taxon>Metazoa</taxon>
        <taxon>Ecdysozoa</taxon>
        <taxon>Arthropoda</taxon>
        <taxon>Crustacea</taxon>
        <taxon>Multicrustacea</taxon>
        <taxon>Hexanauplia</taxon>
        <taxon>Copepoda</taxon>
        <taxon>Siphonostomatoida</taxon>
        <taxon>Caligidae</taxon>
        <taxon>Caligus</taxon>
    </lineage>
</organism>
<gene>
    <name evidence="1" type="ORF">FKW44_007236</name>
</gene>
<dbReference type="EMBL" id="CP045893">
    <property type="protein sequence ID" value="QQP54408.1"/>
    <property type="molecule type" value="Genomic_DNA"/>
</dbReference>
<sequence>RSKTDKIVPDPHILPRIGLIVGIFTVKARYRTAVEIMIARCLNDNYNDNYS</sequence>
<evidence type="ECO:0000313" key="2">
    <source>
        <dbReference type="Proteomes" id="UP000595437"/>
    </source>
</evidence>
<proteinExistence type="predicted"/>
<reference evidence="2" key="1">
    <citation type="submission" date="2021-01" db="EMBL/GenBank/DDBJ databases">
        <title>Caligus Genome Assembly.</title>
        <authorList>
            <person name="Gallardo-Escarate C."/>
        </authorList>
    </citation>
    <scope>NUCLEOTIDE SEQUENCE [LARGE SCALE GENOMIC DNA]</scope>
</reference>
<keyword evidence="2" id="KW-1185">Reference proteome</keyword>